<name>A0ABQ2TGR8_STRBA</name>
<organism evidence="2 3">
    <name type="scientific">Streptomyces badius</name>
    <dbReference type="NCBI Taxonomy" id="1941"/>
    <lineage>
        <taxon>Bacteria</taxon>
        <taxon>Bacillati</taxon>
        <taxon>Actinomycetota</taxon>
        <taxon>Actinomycetes</taxon>
        <taxon>Kitasatosporales</taxon>
        <taxon>Streptomycetaceae</taxon>
        <taxon>Streptomyces</taxon>
    </lineage>
</organism>
<evidence type="ECO:0000256" key="1">
    <source>
        <dbReference type="SAM" id="MobiDB-lite"/>
    </source>
</evidence>
<dbReference type="Proteomes" id="UP000659767">
    <property type="component" value="Unassembled WGS sequence"/>
</dbReference>
<sequence>MGVGVAADPVVRFVQRHLMRVAEDVGGGQSRHSGSHYGRPPPFPCHSGSLRCLRLVGALLKRASAGIRGRRPGGLVDHRICSERVIEEPGTNPPTAPAPNPPCQNRPSSHDTSDPGETP</sequence>
<feature type="compositionally biased region" description="Pro residues" evidence="1">
    <location>
        <begin position="91"/>
        <end position="104"/>
    </location>
</feature>
<feature type="region of interest" description="Disordered" evidence="1">
    <location>
        <begin position="81"/>
        <end position="119"/>
    </location>
</feature>
<dbReference type="EMBL" id="BMSZ01000015">
    <property type="protein sequence ID" value="GGS69674.1"/>
    <property type="molecule type" value="Genomic_DNA"/>
</dbReference>
<feature type="region of interest" description="Disordered" evidence="1">
    <location>
        <begin position="24"/>
        <end position="43"/>
    </location>
</feature>
<comment type="caution">
    <text evidence="2">The sequence shown here is derived from an EMBL/GenBank/DDBJ whole genome shotgun (WGS) entry which is preliminary data.</text>
</comment>
<reference evidence="3" key="1">
    <citation type="journal article" date="2019" name="Int. J. Syst. Evol. Microbiol.">
        <title>The Global Catalogue of Microorganisms (GCM) 10K type strain sequencing project: providing services to taxonomists for standard genome sequencing and annotation.</title>
        <authorList>
            <consortium name="The Broad Institute Genomics Platform"/>
            <consortium name="The Broad Institute Genome Sequencing Center for Infectious Disease"/>
            <person name="Wu L."/>
            <person name="Ma J."/>
        </authorList>
    </citation>
    <scope>NUCLEOTIDE SEQUENCE [LARGE SCALE GENOMIC DNA]</scope>
    <source>
        <strain evidence="3">JCM 4350</strain>
    </source>
</reference>
<keyword evidence="3" id="KW-1185">Reference proteome</keyword>
<accession>A0ABQ2TGR8</accession>
<evidence type="ECO:0000313" key="3">
    <source>
        <dbReference type="Proteomes" id="UP000659767"/>
    </source>
</evidence>
<evidence type="ECO:0000313" key="2">
    <source>
        <dbReference type="EMBL" id="GGS69674.1"/>
    </source>
</evidence>
<gene>
    <name evidence="2" type="ORF">GCM10010253_50770</name>
</gene>
<protein>
    <submittedName>
        <fullName evidence="2">Uncharacterized protein</fullName>
    </submittedName>
</protein>
<proteinExistence type="predicted"/>